<dbReference type="EMBL" id="BAABKB010000044">
    <property type="protein sequence ID" value="GAA5035445.1"/>
    <property type="molecule type" value="Genomic_DNA"/>
</dbReference>
<evidence type="ECO:0000313" key="2">
    <source>
        <dbReference type="Proteomes" id="UP001501759"/>
    </source>
</evidence>
<gene>
    <name evidence="1" type="ORF">GCM10023335_81270</name>
</gene>
<organism evidence="1 2">
    <name type="scientific">Streptomyces siamensis</name>
    <dbReference type="NCBI Taxonomy" id="1274986"/>
    <lineage>
        <taxon>Bacteria</taxon>
        <taxon>Bacillati</taxon>
        <taxon>Actinomycetota</taxon>
        <taxon>Actinomycetes</taxon>
        <taxon>Kitasatosporales</taxon>
        <taxon>Streptomycetaceae</taxon>
        <taxon>Streptomyces</taxon>
    </lineage>
</organism>
<proteinExistence type="predicted"/>
<comment type="caution">
    <text evidence="1">The sequence shown here is derived from an EMBL/GenBank/DDBJ whole genome shotgun (WGS) entry which is preliminary data.</text>
</comment>
<reference evidence="2" key="1">
    <citation type="journal article" date="2019" name="Int. J. Syst. Evol. Microbiol.">
        <title>The Global Catalogue of Microorganisms (GCM) 10K type strain sequencing project: providing services to taxonomists for standard genome sequencing and annotation.</title>
        <authorList>
            <consortium name="The Broad Institute Genomics Platform"/>
            <consortium name="The Broad Institute Genome Sequencing Center for Infectious Disease"/>
            <person name="Wu L."/>
            <person name="Ma J."/>
        </authorList>
    </citation>
    <scope>NUCLEOTIDE SEQUENCE [LARGE SCALE GENOMIC DNA]</scope>
    <source>
        <strain evidence="2">JCM 18409</strain>
    </source>
</reference>
<sequence>MALVKRCPLLRFLMEDLAGHGYDELVLGRTTSEQRPYKQQYGPRWTTSVTIDASLSVEQLLPLQPDGDPPAAAAAEPAFWR</sequence>
<accession>A0ABP9JLN2</accession>
<keyword evidence="2" id="KW-1185">Reference proteome</keyword>
<name>A0ABP9JLN2_9ACTN</name>
<evidence type="ECO:0000313" key="1">
    <source>
        <dbReference type="EMBL" id="GAA5035445.1"/>
    </source>
</evidence>
<protein>
    <submittedName>
        <fullName evidence="1">Uncharacterized protein</fullName>
    </submittedName>
</protein>
<dbReference type="Proteomes" id="UP001501759">
    <property type="component" value="Unassembled WGS sequence"/>
</dbReference>